<dbReference type="AlphaFoldDB" id="A0A9X2VJK5"/>
<sequence length="308" mass="32471">MGKFGALVAVVVAAVFTVVVPRAVAEASPMLPDLRQAPVGCPGGYGGDPLACADWDVCLVAEVAPARGECLKSGPAKAVRLRFTSSADNVGDGPLLLFGRRDSPDEPTMRVRQAFQSGVDGPIPDGFAGAQGATTAFAYYDPEPSHEHWHLMGFERFQLRTAAGEPLPAERKTGYCLGDRHAAHDVGRLTYTPGSGTPAGKVAEVLSGNTCGHLGEAALDVVEGISVGAGDDHRYDVDHQWLDVTHVASGVYDLVHTVNPDRTFLEKDYANNSSSVSLSIVWPDEAGPLVTPPKVELLRSCPGQARCS</sequence>
<dbReference type="Proteomes" id="UP001141259">
    <property type="component" value="Unassembled WGS sequence"/>
</dbReference>
<evidence type="ECO:0000313" key="2">
    <source>
        <dbReference type="Proteomes" id="UP001141259"/>
    </source>
</evidence>
<gene>
    <name evidence="1" type="ORF">NZH93_10480</name>
</gene>
<dbReference type="Pfam" id="PF01186">
    <property type="entry name" value="Lysyl_oxidase"/>
    <property type="match status" value="1"/>
</dbReference>
<protein>
    <submittedName>
        <fullName evidence="1">Lysyl oxidase family protein</fullName>
    </submittedName>
</protein>
<evidence type="ECO:0000313" key="1">
    <source>
        <dbReference type="EMBL" id="MCS7477277.1"/>
    </source>
</evidence>
<dbReference type="InterPro" id="IPR001695">
    <property type="entry name" value="Lysyl_oxidase"/>
</dbReference>
<dbReference type="EMBL" id="JANYMP010000004">
    <property type="protein sequence ID" value="MCS7477277.1"/>
    <property type="molecule type" value="Genomic_DNA"/>
</dbReference>
<dbReference type="RefSeq" id="WP_259622786.1">
    <property type="nucleotide sequence ID" value="NZ_JANYMP010000004.1"/>
</dbReference>
<comment type="caution">
    <text evidence="1">The sequence shown here is derived from an EMBL/GenBank/DDBJ whole genome shotgun (WGS) entry which is preliminary data.</text>
</comment>
<proteinExistence type="predicted"/>
<reference evidence="1" key="1">
    <citation type="submission" date="2022-08" db="EMBL/GenBank/DDBJ databases">
        <authorList>
            <person name="Tistechok S."/>
            <person name="Samborskyy M."/>
            <person name="Roman I."/>
        </authorList>
    </citation>
    <scope>NUCLEOTIDE SEQUENCE</scope>
    <source>
        <strain evidence="1">DSM 103496</strain>
    </source>
</reference>
<keyword evidence="2" id="KW-1185">Reference proteome</keyword>
<accession>A0A9X2VJK5</accession>
<dbReference type="GO" id="GO:0005507">
    <property type="term" value="F:copper ion binding"/>
    <property type="evidence" value="ECO:0007669"/>
    <property type="project" value="InterPro"/>
</dbReference>
<organism evidence="1 2">
    <name type="scientific">Umezawaea endophytica</name>
    <dbReference type="NCBI Taxonomy" id="1654476"/>
    <lineage>
        <taxon>Bacteria</taxon>
        <taxon>Bacillati</taxon>
        <taxon>Actinomycetota</taxon>
        <taxon>Actinomycetes</taxon>
        <taxon>Pseudonocardiales</taxon>
        <taxon>Pseudonocardiaceae</taxon>
        <taxon>Umezawaea</taxon>
    </lineage>
</organism>
<dbReference type="GO" id="GO:0016641">
    <property type="term" value="F:oxidoreductase activity, acting on the CH-NH2 group of donors, oxygen as acceptor"/>
    <property type="evidence" value="ECO:0007669"/>
    <property type="project" value="InterPro"/>
</dbReference>
<name>A0A9X2VJK5_9PSEU</name>